<reference evidence="1" key="1">
    <citation type="submission" date="2024-03" db="EMBL/GenBank/DDBJ databases">
        <authorList>
            <consortium name="ELIXIR-Norway"/>
            <consortium name="Elixir Norway"/>
        </authorList>
    </citation>
    <scope>NUCLEOTIDE SEQUENCE</scope>
</reference>
<accession>A0ABP1AVW8</accession>
<keyword evidence="2" id="KW-1185">Reference proteome</keyword>
<protein>
    <submittedName>
        <fullName evidence="1">Uncharacterized protein</fullName>
    </submittedName>
</protein>
<name>A0ABP1AVW8_9BRYO</name>
<organism evidence="1 2">
    <name type="scientific">Sphagnum jensenii</name>
    <dbReference type="NCBI Taxonomy" id="128206"/>
    <lineage>
        <taxon>Eukaryota</taxon>
        <taxon>Viridiplantae</taxon>
        <taxon>Streptophyta</taxon>
        <taxon>Embryophyta</taxon>
        <taxon>Bryophyta</taxon>
        <taxon>Sphagnophytina</taxon>
        <taxon>Sphagnopsida</taxon>
        <taxon>Sphagnales</taxon>
        <taxon>Sphagnaceae</taxon>
        <taxon>Sphagnum</taxon>
    </lineage>
</organism>
<evidence type="ECO:0000313" key="1">
    <source>
        <dbReference type="EMBL" id="CAK9866626.1"/>
    </source>
</evidence>
<proteinExistence type="predicted"/>
<gene>
    <name evidence="1" type="ORF">CSSPJE1EN2_LOCUS9621</name>
</gene>
<evidence type="ECO:0000313" key="2">
    <source>
        <dbReference type="Proteomes" id="UP001497522"/>
    </source>
</evidence>
<dbReference type="EMBL" id="OZ023717">
    <property type="protein sequence ID" value="CAK9866626.1"/>
    <property type="molecule type" value="Genomic_DNA"/>
</dbReference>
<dbReference type="Proteomes" id="UP001497522">
    <property type="component" value="Chromosome 16"/>
</dbReference>
<sequence length="124" mass="14635">MLITEMGVTSPKKTNRWAALNSVLEFDIKYERQIITFLDERREQCGVVVPPVLFETWWVQVFAVAPGLKLVHKMFYELQAHLLLICQQRAYVNKLAVDLQMVYELRCIDMDVEFEDLDVSDYFQ</sequence>